<evidence type="ECO:0000313" key="5">
    <source>
        <dbReference type="EMBL" id="URZ11910.1"/>
    </source>
</evidence>
<dbReference type="RefSeq" id="WP_077835188.1">
    <property type="nucleotide sequence ID" value="NZ_CP096983.1"/>
</dbReference>
<gene>
    <name evidence="5" type="primary">mtnX</name>
    <name evidence="5" type="ORF">CROST_026270</name>
</gene>
<evidence type="ECO:0000313" key="6">
    <source>
        <dbReference type="Proteomes" id="UP000190951"/>
    </source>
</evidence>
<keyword evidence="4" id="KW-0460">Magnesium</keyword>
<dbReference type="InterPro" id="IPR036412">
    <property type="entry name" value="HAD-like_sf"/>
</dbReference>
<dbReference type="InterPro" id="IPR050849">
    <property type="entry name" value="HAD-like_hydrolase_phosphatase"/>
</dbReference>
<evidence type="ECO:0000256" key="3">
    <source>
        <dbReference type="ARBA" id="ARBA00022801"/>
    </source>
</evidence>
<dbReference type="NCBIfam" id="TIGR01488">
    <property type="entry name" value="HAD-SF-IB"/>
    <property type="match status" value="1"/>
</dbReference>
<reference evidence="5 6" key="1">
    <citation type="submission" date="2022-04" db="EMBL/GenBank/DDBJ databases">
        <title>Genome sequence of C. roseum typestrain.</title>
        <authorList>
            <person name="Poehlein A."/>
            <person name="Schoch T."/>
            <person name="Duerre P."/>
            <person name="Daniel R."/>
        </authorList>
    </citation>
    <scope>NUCLEOTIDE SEQUENCE [LARGE SCALE GENOMIC DNA]</scope>
    <source>
        <strain evidence="5 6">DSM 7320</strain>
    </source>
</reference>
<dbReference type="Gene3D" id="3.40.50.1000">
    <property type="entry name" value="HAD superfamily/HAD-like"/>
    <property type="match status" value="1"/>
</dbReference>
<accession>A0A1S8LU65</accession>
<keyword evidence="2" id="KW-0479">Metal-binding</keyword>
<keyword evidence="6" id="KW-1185">Reference proteome</keyword>
<dbReference type="InterPro" id="IPR023214">
    <property type="entry name" value="HAD_sf"/>
</dbReference>
<dbReference type="InterPro" id="IPR016965">
    <property type="entry name" value="Pase_PHOSPHO-typ"/>
</dbReference>
<dbReference type="Pfam" id="PF06888">
    <property type="entry name" value="Put_Phosphatase"/>
    <property type="match status" value="1"/>
</dbReference>
<proteinExistence type="predicted"/>
<comment type="cofactor">
    <cofactor evidence="1">
        <name>Mg(2+)</name>
        <dbReference type="ChEBI" id="CHEBI:18420"/>
    </cofactor>
</comment>
<name>A0A1S8LU65_9CLOT</name>
<dbReference type="PANTHER" id="PTHR28181:SF2">
    <property type="entry name" value="PHOSPHORIC MONOESTER HYDROLASE"/>
    <property type="match status" value="1"/>
</dbReference>
<protein>
    <submittedName>
        <fullName evidence="5">2-hydroxy-3-keto-5-methylthiopentenyl-1-phosphate phosphatase</fullName>
        <ecNumber evidence="5">3.1.3.87</ecNumber>
    </submittedName>
</protein>
<dbReference type="STRING" id="84029.CROST_09240"/>
<keyword evidence="3 5" id="KW-0378">Hydrolase</keyword>
<dbReference type="SUPFAM" id="SSF56784">
    <property type="entry name" value="HAD-like"/>
    <property type="match status" value="1"/>
</dbReference>
<dbReference type="AlphaFoldDB" id="A0A1S8LU65"/>
<dbReference type="InterPro" id="IPR006384">
    <property type="entry name" value="HAD_hydro_PyrdxlP_Pase-like"/>
</dbReference>
<evidence type="ECO:0000256" key="2">
    <source>
        <dbReference type="ARBA" id="ARBA00022723"/>
    </source>
</evidence>
<dbReference type="GO" id="GO:0046872">
    <property type="term" value="F:metal ion binding"/>
    <property type="evidence" value="ECO:0007669"/>
    <property type="project" value="UniProtKB-KW"/>
</dbReference>
<dbReference type="KEGG" id="crw:CROST_026270"/>
<dbReference type="EC" id="3.1.3.87" evidence="5"/>
<dbReference type="GO" id="GO:0043716">
    <property type="term" value="F:2-hydroxy-3-keto-5-methylthiopentenyl-1-phosphate phosphatase activity"/>
    <property type="evidence" value="ECO:0007669"/>
    <property type="project" value="UniProtKB-EC"/>
</dbReference>
<evidence type="ECO:0000256" key="4">
    <source>
        <dbReference type="ARBA" id="ARBA00022842"/>
    </source>
</evidence>
<dbReference type="NCBIfam" id="TIGR01489">
    <property type="entry name" value="DKMTPPase-SF"/>
    <property type="match status" value="1"/>
</dbReference>
<dbReference type="EMBL" id="CP096983">
    <property type="protein sequence ID" value="URZ11910.1"/>
    <property type="molecule type" value="Genomic_DNA"/>
</dbReference>
<dbReference type="Proteomes" id="UP000190951">
    <property type="component" value="Chromosome"/>
</dbReference>
<organism evidence="5 6">
    <name type="scientific">Clostridium felsineum</name>
    <dbReference type="NCBI Taxonomy" id="36839"/>
    <lineage>
        <taxon>Bacteria</taxon>
        <taxon>Bacillati</taxon>
        <taxon>Bacillota</taxon>
        <taxon>Clostridia</taxon>
        <taxon>Eubacteriales</taxon>
        <taxon>Clostridiaceae</taxon>
        <taxon>Clostridium</taxon>
    </lineage>
</organism>
<evidence type="ECO:0000256" key="1">
    <source>
        <dbReference type="ARBA" id="ARBA00001946"/>
    </source>
</evidence>
<dbReference type="PANTHER" id="PTHR28181">
    <property type="entry name" value="UPF0655 PROTEIN YCR015C"/>
    <property type="match status" value="1"/>
</dbReference>
<dbReference type="Gene3D" id="3.90.1470.20">
    <property type="match status" value="1"/>
</dbReference>
<sequence length="219" mass="25470">MKNFVFISDFDGTISKRDFYKIITDKYLKEEVGELYKDWRNNKITDVDYLGYVFSHIGRGEKEIIEDVLTISIDPFIKEFIEKIKENGGDFVVVSAGANYYIDKVFENAGIKDVDIYSNKSVYKDNGLHFVLNPKDEFYSGNYGIDKGKVVKKLKSSYKKVFYAGDSTPDIEPAILSDVVFAKSKLRDFLKERNKEFIVFDGFDEVLKYVEKYLKEWGF</sequence>